<evidence type="ECO:0000313" key="2">
    <source>
        <dbReference type="EMBL" id="MED6194657.1"/>
    </source>
</evidence>
<accession>A0ABU6X9S2</accession>
<sequence length="237" mass="25340">MTESHFTLDLHHGGQLVDTGHGLEYFGGMVVEGLGFDIDEWSLQELTAKLKEIGYIGNVKIWWCEEGVLLKEGLRGLKSDRDAMRMGNFLISQDNKHCHVYAVSGFRQGIGVEITTNDEDYVPNDVEYSCGENGIIEVQVDVEEKIFDDSANDCHHDDQFGFEVEGEEEGANACGGLGGPLNEEVSSDGVAGADEDIGLEGLGDVGMGGLGGVVGDAGVEGDVGDISSGYETESLEL</sequence>
<feature type="domain" description="PB1-like" evidence="1">
    <location>
        <begin position="3"/>
        <end position="101"/>
    </location>
</feature>
<evidence type="ECO:0000259" key="1">
    <source>
        <dbReference type="Pfam" id="PF26130"/>
    </source>
</evidence>
<dbReference type="InterPro" id="IPR058594">
    <property type="entry name" value="PB1-like_dom_pln"/>
</dbReference>
<comment type="caution">
    <text evidence="2">The sequence shown here is derived from an EMBL/GenBank/DDBJ whole genome shotgun (WGS) entry which is preliminary data.</text>
</comment>
<proteinExistence type="predicted"/>
<dbReference type="Pfam" id="PF26130">
    <property type="entry name" value="PB1-like"/>
    <property type="match status" value="1"/>
</dbReference>
<dbReference type="Proteomes" id="UP001341840">
    <property type="component" value="Unassembled WGS sequence"/>
</dbReference>
<protein>
    <recommendedName>
        <fullName evidence="1">PB1-like domain-containing protein</fullName>
    </recommendedName>
</protein>
<organism evidence="2 3">
    <name type="scientific">Stylosanthes scabra</name>
    <dbReference type="NCBI Taxonomy" id="79078"/>
    <lineage>
        <taxon>Eukaryota</taxon>
        <taxon>Viridiplantae</taxon>
        <taxon>Streptophyta</taxon>
        <taxon>Embryophyta</taxon>
        <taxon>Tracheophyta</taxon>
        <taxon>Spermatophyta</taxon>
        <taxon>Magnoliopsida</taxon>
        <taxon>eudicotyledons</taxon>
        <taxon>Gunneridae</taxon>
        <taxon>Pentapetalae</taxon>
        <taxon>rosids</taxon>
        <taxon>fabids</taxon>
        <taxon>Fabales</taxon>
        <taxon>Fabaceae</taxon>
        <taxon>Papilionoideae</taxon>
        <taxon>50 kb inversion clade</taxon>
        <taxon>dalbergioids sensu lato</taxon>
        <taxon>Dalbergieae</taxon>
        <taxon>Pterocarpus clade</taxon>
        <taxon>Stylosanthes</taxon>
    </lineage>
</organism>
<gene>
    <name evidence="2" type="ORF">PIB30_030510</name>
</gene>
<name>A0ABU6X9S2_9FABA</name>
<keyword evidence="3" id="KW-1185">Reference proteome</keyword>
<reference evidence="2 3" key="1">
    <citation type="journal article" date="2023" name="Plants (Basel)">
        <title>Bridging the Gap: Combining Genomics and Transcriptomics Approaches to Understand Stylosanthes scabra, an Orphan Legume from the Brazilian Caatinga.</title>
        <authorList>
            <person name="Ferreira-Neto J.R.C."/>
            <person name="da Silva M.D."/>
            <person name="Binneck E."/>
            <person name="de Melo N.F."/>
            <person name="da Silva R.H."/>
            <person name="de Melo A.L.T.M."/>
            <person name="Pandolfi V."/>
            <person name="Bustamante F.O."/>
            <person name="Brasileiro-Vidal A.C."/>
            <person name="Benko-Iseppon A.M."/>
        </authorList>
    </citation>
    <scope>NUCLEOTIDE SEQUENCE [LARGE SCALE GENOMIC DNA]</scope>
    <source>
        <tissue evidence="2">Leaves</tissue>
    </source>
</reference>
<dbReference type="EMBL" id="JASCZI010211576">
    <property type="protein sequence ID" value="MED6194657.1"/>
    <property type="molecule type" value="Genomic_DNA"/>
</dbReference>
<evidence type="ECO:0000313" key="3">
    <source>
        <dbReference type="Proteomes" id="UP001341840"/>
    </source>
</evidence>